<accession>A0A3N1HJV2</accession>
<dbReference type="Gene3D" id="3.30.450.20">
    <property type="entry name" value="PAS domain"/>
    <property type="match status" value="1"/>
</dbReference>
<comment type="caution">
    <text evidence="3">The sequence shown here is derived from an EMBL/GenBank/DDBJ whole genome shotgun (WGS) entry which is preliminary data.</text>
</comment>
<organism evidence="3 4">
    <name type="scientific">Pseudokineococcus lusitanus</name>
    <dbReference type="NCBI Taxonomy" id="763993"/>
    <lineage>
        <taxon>Bacteria</taxon>
        <taxon>Bacillati</taxon>
        <taxon>Actinomycetota</taxon>
        <taxon>Actinomycetes</taxon>
        <taxon>Kineosporiales</taxon>
        <taxon>Kineosporiaceae</taxon>
        <taxon>Pseudokineococcus</taxon>
    </lineage>
</organism>
<dbReference type="InterPro" id="IPR052016">
    <property type="entry name" value="Bact_Sigma-Reg"/>
</dbReference>
<evidence type="ECO:0000256" key="1">
    <source>
        <dbReference type="ARBA" id="ARBA00022801"/>
    </source>
</evidence>
<dbReference type="EMBL" id="RJKN01000005">
    <property type="protein sequence ID" value="ROP42817.1"/>
    <property type="molecule type" value="Genomic_DNA"/>
</dbReference>
<dbReference type="OrthoDB" id="118142at2"/>
<dbReference type="PANTHER" id="PTHR43156">
    <property type="entry name" value="STAGE II SPORULATION PROTEIN E-RELATED"/>
    <property type="match status" value="1"/>
</dbReference>
<dbReference type="Pfam" id="PF08448">
    <property type="entry name" value="PAS_4"/>
    <property type="match status" value="1"/>
</dbReference>
<dbReference type="FunCoup" id="A0A3N1HJV2">
    <property type="interactions" value="1"/>
</dbReference>
<keyword evidence="1" id="KW-0378">Hydrolase</keyword>
<feature type="domain" description="PPM-type phosphatase" evidence="2">
    <location>
        <begin position="309"/>
        <end position="528"/>
    </location>
</feature>
<dbReference type="InterPro" id="IPR013656">
    <property type="entry name" value="PAS_4"/>
</dbReference>
<dbReference type="InterPro" id="IPR036457">
    <property type="entry name" value="PPM-type-like_dom_sf"/>
</dbReference>
<name>A0A3N1HJV2_9ACTN</name>
<dbReference type="InParanoid" id="A0A3N1HJV2"/>
<dbReference type="GO" id="GO:0016791">
    <property type="term" value="F:phosphatase activity"/>
    <property type="evidence" value="ECO:0007669"/>
    <property type="project" value="TreeGrafter"/>
</dbReference>
<gene>
    <name evidence="3" type="ORF">EDC03_2104</name>
</gene>
<evidence type="ECO:0000259" key="2">
    <source>
        <dbReference type="SMART" id="SM00331"/>
    </source>
</evidence>
<dbReference type="SUPFAM" id="SSF81606">
    <property type="entry name" value="PP2C-like"/>
    <property type="match status" value="1"/>
</dbReference>
<dbReference type="AlphaFoldDB" id="A0A3N1HJV2"/>
<dbReference type="RefSeq" id="WP_123380207.1">
    <property type="nucleotide sequence ID" value="NZ_RJKN01000005.1"/>
</dbReference>
<dbReference type="InterPro" id="IPR001932">
    <property type="entry name" value="PPM-type_phosphatase-like_dom"/>
</dbReference>
<keyword evidence="4" id="KW-1185">Reference proteome</keyword>
<sequence length="533" mass="56653">MREPYADAGPLMALYESVDWASTPLGPPSGWDQALRHAVGLVLTTRFPATLLWGDDLVLVYNEPYAETIGEKHPDALGRRCVDVFPEAWADIEPMLRGVLADEGPTWAEDVRMPLAGPGGKVLERFFTFGYSPVRDDEGRVVGVLDITAETTHQVVDRRRLELLARLSERLTDLEDPDLLGEEALPLLRAAALDLPEVDLLPAVAGGMPAGRDVVLGGTTAAGRTRALVRLPGAAPRPERPVLVVGLHDEVPADGVYLEFLVLVAGVLGTALERARAHTAERESGALARSMSEALQRDLLGELPQPAGLQLAARYQPAGSDLRVGGDWYDAFVAADGGTCVVVGDVSGHDAGAAVAMAQVRNVLRGVGHALAEPPALVLTALDRAMGDLRVGALATGVLARVEPVDGARDGAHLLRWSNAGHPPPVLVHPDGRAELLTRRSDLLLGLGVEASRRDHEVLMPPGSTLLLYTDGLVERRDAHLSDGMTWVREATAALVAAGADAEELCDALLQQVGAEVDDDVALLAVRCRRRGA</sequence>
<dbReference type="Gene3D" id="3.60.40.10">
    <property type="entry name" value="PPM-type phosphatase domain"/>
    <property type="match status" value="1"/>
</dbReference>
<dbReference type="SMART" id="SM00331">
    <property type="entry name" value="PP2C_SIG"/>
    <property type="match status" value="1"/>
</dbReference>
<dbReference type="Pfam" id="PF07228">
    <property type="entry name" value="SpoIIE"/>
    <property type="match status" value="1"/>
</dbReference>
<dbReference type="InterPro" id="IPR035965">
    <property type="entry name" value="PAS-like_dom_sf"/>
</dbReference>
<dbReference type="PANTHER" id="PTHR43156:SF2">
    <property type="entry name" value="STAGE II SPORULATION PROTEIN E"/>
    <property type="match status" value="1"/>
</dbReference>
<reference evidence="3 4" key="1">
    <citation type="journal article" date="2015" name="Stand. Genomic Sci.">
        <title>Genomic Encyclopedia of Bacterial and Archaeal Type Strains, Phase III: the genomes of soil and plant-associated and newly described type strains.</title>
        <authorList>
            <person name="Whitman W.B."/>
            <person name="Woyke T."/>
            <person name="Klenk H.P."/>
            <person name="Zhou Y."/>
            <person name="Lilburn T.G."/>
            <person name="Beck B.J."/>
            <person name="De Vos P."/>
            <person name="Vandamme P."/>
            <person name="Eisen J.A."/>
            <person name="Garrity G."/>
            <person name="Hugenholtz P."/>
            <person name="Kyrpides N.C."/>
        </authorList>
    </citation>
    <scope>NUCLEOTIDE SEQUENCE [LARGE SCALE GENOMIC DNA]</scope>
    <source>
        <strain evidence="3 4">CECT 7306</strain>
    </source>
</reference>
<protein>
    <submittedName>
        <fullName evidence="3">Serine phosphatase RsbU (Regulator of sigma subunit)</fullName>
    </submittedName>
</protein>
<evidence type="ECO:0000313" key="4">
    <source>
        <dbReference type="Proteomes" id="UP000276232"/>
    </source>
</evidence>
<evidence type="ECO:0000313" key="3">
    <source>
        <dbReference type="EMBL" id="ROP42817.1"/>
    </source>
</evidence>
<dbReference type="Proteomes" id="UP000276232">
    <property type="component" value="Unassembled WGS sequence"/>
</dbReference>
<dbReference type="SUPFAM" id="SSF55785">
    <property type="entry name" value="PYP-like sensor domain (PAS domain)"/>
    <property type="match status" value="1"/>
</dbReference>
<proteinExistence type="predicted"/>